<evidence type="ECO:0000256" key="5">
    <source>
        <dbReference type="RuleBase" id="RU004508"/>
    </source>
</evidence>
<dbReference type="GO" id="GO:0008483">
    <property type="term" value="F:transaminase activity"/>
    <property type="evidence" value="ECO:0007669"/>
    <property type="project" value="UniProtKB-KW"/>
</dbReference>
<keyword evidence="1 4" id="KW-0663">Pyridoxal phosphate</keyword>
<evidence type="ECO:0000256" key="4">
    <source>
        <dbReference type="PIRSR" id="PIRSR000390-2"/>
    </source>
</evidence>
<evidence type="ECO:0000256" key="1">
    <source>
        <dbReference type="ARBA" id="ARBA00022898"/>
    </source>
</evidence>
<comment type="caution">
    <text evidence="6">The sequence shown here is derived from an EMBL/GenBank/DDBJ whole genome shotgun (WGS) entry which is preliminary data.</text>
</comment>
<dbReference type="Pfam" id="PF01041">
    <property type="entry name" value="DegT_DnrJ_EryC1"/>
    <property type="match status" value="1"/>
</dbReference>
<feature type="active site" description="Proton acceptor" evidence="3">
    <location>
        <position position="201"/>
    </location>
</feature>
<dbReference type="PANTHER" id="PTHR30244:SF9">
    <property type="entry name" value="PROTEIN RV3402C"/>
    <property type="match status" value="1"/>
</dbReference>
<dbReference type="GO" id="GO:0030170">
    <property type="term" value="F:pyridoxal phosphate binding"/>
    <property type="evidence" value="ECO:0007669"/>
    <property type="project" value="TreeGrafter"/>
</dbReference>
<dbReference type="Gene3D" id="3.40.640.10">
    <property type="entry name" value="Type I PLP-dependent aspartate aminotransferase-like (Major domain)"/>
    <property type="match status" value="1"/>
</dbReference>
<dbReference type="AlphaFoldDB" id="A0A428Z4R9"/>
<dbReference type="CDD" id="cd00616">
    <property type="entry name" value="AHBA_syn"/>
    <property type="match status" value="1"/>
</dbReference>
<dbReference type="InterPro" id="IPR015422">
    <property type="entry name" value="PyrdxlP-dep_Trfase_small"/>
</dbReference>
<dbReference type="InterPro" id="IPR015421">
    <property type="entry name" value="PyrdxlP-dep_Trfase_major"/>
</dbReference>
<feature type="modified residue" description="N6-(pyridoxal phosphate)lysine" evidence="4">
    <location>
        <position position="201"/>
    </location>
</feature>
<dbReference type="InterPro" id="IPR015424">
    <property type="entry name" value="PyrdxlP-dep_Trfase"/>
</dbReference>
<dbReference type="SUPFAM" id="SSF53383">
    <property type="entry name" value="PLP-dependent transferases"/>
    <property type="match status" value="1"/>
</dbReference>
<dbReference type="Proteomes" id="UP000287547">
    <property type="component" value="Unassembled WGS sequence"/>
</dbReference>
<reference evidence="6 7" key="1">
    <citation type="submission" date="2018-05" db="EMBL/GenBank/DDBJ databases">
        <title>Evolution of GPA BGCs.</title>
        <authorList>
            <person name="Waglechner N."/>
            <person name="Wright G.D."/>
        </authorList>
    </citation>
    <scope>NUCLEOTIDE SEQUENCE [LARGE SCALE GENOMIC DNA]</scope>
    <source>
        <strain evidence="6 7">A82846</strain>
    </source>
</reference>
<protein>
    <submittedName>
        <fullName evidence="6">dTDP-4-dehydro-6-deoxyglucose aminotransferase</fullName>
    </submittedName>
</protein>
<dbReference type="RefSeq" id="WP_037268036.1">
    <property type="nucleotide sequence ID" value="NZ_QHKI01000025.1"/>
</dbReference>
<dbReference type="OrthoDB" id="5342089at2"/>
<evidence type="ECO:0000313" key="6">
    <source>
        <dbReference type="EMBL" id="RSM81641.1"/>
    </source>
</evidence>
<keyword evidence="6" id="KW-0808">Transferase</keyword>
<keyword evidence="6" id="KW-0032">Aminotransferase</keyword>
<sequence length="407" mass="44829">MKQRISDLSLFGGRAEFENPVHVGRPTIGDRSRFLERLNWVLDNQRFTNDGPMVRQFEERLAEMAGVRNCVVTANATTAMQIVYQALGLSGGEVIMPSMTYVATAHAARMMGLTPVFCDMDLSNWCMDPAEVENAITSRTVAVVGVHLWGKPCAIDELEKLTSKHGLPLMFDAAHALGCSFQGRRIGGFGTAEVYSFHATKVINSFEGGAIATDDDALAQRVRSLRNFGYDGVEGRVIERVGTNAKMHEVSAAMGINSLEALEDTMRHNQVNHKLFRSELYGVDGLTVVPFDEYANCQYGVVTIDQAASGISRELLTKVLNAENVFPARYFDPACHQLEPYRTENPVVLPNTERLAEQILVLPTGPTVCPQDVRRISAIVRCAVTNGHQVTDRFQHQADQQPVSAQA</sequence>
<evidence type="ECO:0000256" key="3">
    <source>
        <dbReference type="PIRSR" id="PIRSR000390-1"/>
    </source>
</evidence>
<dbReference type="Gene3D" id="3.90.1150.10">
    <property type="entry name" value="Aspartate Aminotransferase, domain 1"/>
    <property type="match status" value="1"/>
</dbReference>
<comment type="similarity">
    <text evidence="2 5">Belongs to the DegT/DnrJ/EryC1 family.</text>
</comment>
<dbReference type="GO" id="GO:0000271">
    <property type="term" value="P:polysaccharide biosynthetic process"/>
    <property type="evidence" value="ECO:0007669"/>
    <property type="project" value="TreeGrafter"/>
</dbReference>
<dbReference type="EMBL" id="QHKI01000025">
    <property type="protein sequence ID" value="RSM81641.1"/>
    <property type="molecule type" value="Genomic_DNA"/>
</dbReference>
<dbReference type="InterPro" id="IPR000653">
    <property type="entry name" value="DegT/StrS_aminotransferase"/>
</dbReference>
<proteinExistence type="inferred from homology"/>
<dbReference type="PIRSF" id="PIRSF000390">
    <property type="entry name" value="PLP_StrS"/>
    <property type="match status" value="1"/>
</dbReference>
<name>A0A428Z4R9_KIBAR</name>
<evidence type="ECO:0000256" key="2">
    <source>
        <dbReference type="ARBA" id="ARBA00037999"/>
    </source>
</evidence>
<organism evidence="6 7">
    <name type="scientific">Kibdelosporangium aridum</name>
    <dbReference type="NCBI Taxonomy" id="2030"/>
    <lineage>
        <taxon>Bacteria</taxon>
        <taxon>Bacillati</taxon>
        <taxon>Actinomycetota</taxon>
        <taxon>Actinomycetes</taxon>
        <taxon>Pseudonocardiales</taxon>
        <taxon>Pseudonocardiaceae</taxon>
        <taxon>Kibdelosporangium</taxon>
    </lineage>
</organism>
<dbReference type="PANTHER" id="PTHR30244">
    <property type="entry name" value="TRANSAMINASE"/>
    <property type="match status" value="1"/>
</dbReference>
<accession>A0A428Z4R9</accession>
<gene>
    <name evidence="6" type="ORF">DMH04_27610</name>
</gene>
<evidence type="ECO:0000313" key="7">
    <source>
        <dbReference type="Proteomes" id="UP000287547"/>
    </source>
</evidence>